<feature type="transmembrane region" description="Helical" evidence="9">
    <location>
        <begin position="28"/>
        <end position="50"/>
    </location>
</feature>
<dbReference type="InterPro" id="IPR006665">
    <property type="entry name" value="OmpA-like"/>
</dbReference>
<reference evidence="11" key="1">
    <citation type="submission" date="2024-05" db="EMBL/GenBank/DDBJ databases">
        <authorList>
            <person name="Luo Y.-C."/>
            <person name="Nicholds J."/>
            <person name="Mortimer T."/>
            <person name="Maboni G."/>
        </authorList>
    </citation>
    <scope>NUCLEOTIDE SEQUENCE</scope>
    <source>
        <strain evidence="11">153920</strain>
    </source>
</reference>
<dbReference type="Gene3D" id="3.30.1330.60">
    <property type="entry name" value="OmpA-like domain"/>
    <property type="match status" value="1"/>
</dbReference>
<feature type="compositionally biased region" description="Polar residues" evidence="8">
    <location>
        <begin position="309"/>
        <end position="319"/>
    </location>
</feature>
<gene>
    <name evidence="11" type="primary">motB</name>
    <name evidence="11" type="ORF">ABRY99_10085</name>
</gene>
<evidence type="ECO:0000256" key="5">
    <source>
        <dbReference type="ARBA" id="ARBA00022989"/>
    </source>
</evidence>
<keyword evidence="11" id="KW-0282">Flagellum</keyword>
<dbReference type="GO" id="GO:0005886">
    <property type="term" value="C:plasma membrane"/>
    <property type="evidence" value="ECO:0007669"/>
    <property type="project" value="UniProtKB-SubCell"/>
</dbReference>
<name>A0AB39CH47_9BURK</name>
<dbReference type="AlphaFoldDB" id="A0AB39CH47"/>
<evidence type="ECO:0000256" key="8">
    <source>
        <dbReference type="SAM" id="MobiDB-lite"/>
    </source>
</evidence>
<feature type="domain" description="OmpA-like" evidence="10">
    <location>
        <begin position="151"/>
        <end position="271"/>
    </location>
</feature>
<dbReference type="InterPro" id="IPR036737">
    <property type="entry name" value="OmpA-like_sf"/>
</dbReference>
<keyword evidence="3" id="KW-1003">Cell membrane</keyword>
<feature type="compositionally biased region" description="Low complexity" evidence="8">
    <location>
        <begin position="364"/>
        <end position="377"/>
    </location>
</feature>
<dbReference type="RefSeq" id="WP_368643129.1">
    <property type="nucleotide sequence ID" value="NZ_CP158252.1"/>
</dbReference>
<dbReference type="SUPFAM" id="SSF103088">
    <property type="entry name" value="OmpA-like"/>
    <property type="match status" value="1"/>
</dbReference>
<comment type="subcellular location">
    <subcellularLocation>
        <location evidence="1">Cell membrane</location>
        <topology evidence="1">Single-pass membrane protein</topology>
    </subcellularLocation>
</comment>
<proteinExistence type="inferred from homology"/>
<dbReference type="NCBIfam" id="NF006548">
    <property type="entry name" value="PRK09041.1"/>
    <property type="match status" value="1"/>
</dbReference>
<keyword evidence="4 9" id="KW-0812">Transmembrane</keyword>
<feature type="region of interest" description="Disordered" evidence="8">
    <location>
        <begin position="75"/>
        <end position="112"/>
    </location>
</feature>
<dbReference type="PANTHER" id="PTHR30329:SF18">
    <property type="entry name" value="MOTILITY PROTEIN B"/>
    <property type="match status" value="1"/>
</dbReference>
<evidence type="ECO:0000256" key="3">
    <source>
        <dbReference type="ARBA" id="ARBA00022475"/>
    </source>
</evidence>
<organism evidence="11">
    <name type="scientific">Castellaniella ginsengisoli</name>
    <dbReference type="NCBI Taxonomy" id="546114"/>
    <lineage>
        <taxon>Bacteria</taxon>
        <taxon>Pseudomonadati</taxon>
        <taxon>Pseudomonadota</taxon>
        <taxon>Betaproteobacteria</taxon>
        <taxon>Burkholderiales</taxon>
        <taxon>Alcaligenaceae</taxon>
        <taxon>Castellaniella</taxon>
    </lineage>
</organism>
<accession>A0AB39CH47</accession>
<evidence type="ECO:0000313" key="11">
    <source>
        <dbReference type="EMBL" id="XDJ41298.1"/>
    </source>
</evidence>
<protein>
    <submittedName>
        <fullName evidence="11">Flagellar motor protein MotB</fullName>
    </submittedName>
</protein>
<evidence type="ECO:0000259" key="10">
    <source>
        <dbReference type="PROSITE" id="PS51123"/>
    </source>
</evidence>
<feature type="compositionally biased region" description="Low complexity" evidence="8">
    <location>
        <begin position="334"/>
        <end position="352"/>
    </location>
</feature>
<evidence type="ECO:0000256" key="4">
    <source>
        <dbReference type="ARBA" id="ARBA00022692"/>
    </source>
</evidence>
<dbReference type="PANTHER" id="PTHR30329">
    <property type="entry name" value="STATOR ELEMENT OF FLAGELLAR MOTOR COMPLEX"/>
    <property type="match status" value="1"/>
</dbReference>
<evidence type="ECO:0000256" key="6">
    <source>
        <dbReference type="ARBA" id="ARBA00023136"/>
    </source>
</evidence>
<dbReference type="InterPro" id="IPR050330">
    <property type="entry name" value="Bact_OuterMem_StrucFunc"/>
</dbReference>
<dbReference type="CDD" id="cd07185">
    <property type="entry name" value="OmpA_C-like"/>
    <property type="match status" value="1"/>
</dbReference>
<evidence type="ECO:0000256" key="9">
    <source>
        <dbReference type="SAM" id="Phobius"/>
    </source>
</evidence>
<dbReference type="Pfam" id="PF13677">
    <property type="entry name" value="MotB_plug"/>
    <property type="match status" value="1"/>
</dbReference>
<sequence length="377" mass="40570">MAKHDTGRVVVRRKRAYGESHHGGSWKIAYADFMTAMMAFFLVMWLLLLIPKKDLQSIAEYFRMPLMTAITGGEKMDNTRSKIPGGDPSVIPNPNPLPSSSPDSDAEARADQADQENLENLKEQLDNLIEHNPVLRQFRPQLLLDMTPDGLRIQILDQQNRPMFATGSAVVQSYMRDILRELAPLISQLPNSITISGHTDAMRYATGDRNYSNWELSADRANAARRELVAGGLIENKIKRILGLGDTVDLIQDDPMAAVNRRISILVLNRRAERRIDEQNAAGQEGMKIRERLEQLRNPASDSRGGESGSTPSPQTGSVPASGAGSVDTPAIQPAPAVSAPDAGAAPGQGAPTVSPPAGQSTDAPAASPAGASGNQG</sequence>
<keyword evidence="11" id="KW-0969">Cilium</keyword>
<evidence type="ECO:0000256" key="1">
    <source>
        <dbReference type="ARBA" id="ARBA00004162"/>
    </source>
</evidence>
<comment type="similarity">
    <text evidence="2">Belongs to the MotB family.</text>
</comment>
<keyword evidence="6 7" id="KW-0472">Membrane</keyword>
<evidence type="ECO:0000256" key="2">
    <source>
        <dbReference type="ARBA" id="ARBA00008914"/>
    </source>
</evidence>
<evidence type="ECO:0000256" key="7">
    <source>
        <dbReference type="PROSITE-ProRule" id="PRU00473"/>
    </source>
</evidence>
<dbReference type="InterPro" id="IPR025713">
    <property type="entry name" value="MotB-like_N_dom"/>
</dbReference>
<feature type="region of interest" description="Disordered" evidence="8">
    <location>
        <begin position="297"/>
        <end position="377"/>
    </location>
</feature>
<dbReference type="EMBL" id="CP158252">
    <property type="protein sequence ID" value="XDJ41298.1"/>
    <property type="molecule type" value="Genomic_DNA"/>
</dbReference>
<dbReference type="Pfam" id="PF00691">
    <property type="entry name" value="OmpA"/>
    <property type="match status" value="1"/>
</dbReference>
<keyword evidence="5 9" id="KW-1133">Transmembrane helix</keyword>
<dbReference type="PROSITE" id="PS51123">
    <property type="entry name" value="OMPA_2"/>
    <property type="match status" value="1"/>
</dbReference>
<keyword evidence="11" id="KW-0966">Cell projection</keyword>